<dbReference type="SUPFAM" id="SSF49723">
    <property type="entry name" value="Lipase/lipooxygenase domain (PLAT/LH2 domain)"/>
    <property type="match status" value="1"/>
</dbReference>
<dbReference type="PANTHER" id="PTHR10877">
    <property type="entry name" value="POLYCYSTIN FAMILY MEMBER"/>
    <property type="match status" value="1"/>
</dbReference>
<dbReference type="GO" id="GO:0005262">
    <property type="term" value="F:calcium channel activity"/>
    <property type="evidence" value="ECO:0000318"/>
    <property type="project" value="GO_Central"/>
</dbReference>
<proteinExistence type="inferred from homology"/>
<feature type="transmembrane region" description="Helical" evidence="8">
    <location>
        <begin position="1798"/>
        <end position="1823"/>
    </location>
</feature>
<comment type="subcellular location">
    <subcellularLocation>
        <location evidence="1">Membrane</location>
        <topology evidence="1">Multi-pass membrane protein</topology>
    </subcellularLocation>
</comment>
<evidence type="ECO:0000313" key="12">
    <source>
        <dbReference type="Proteomes" id="UP000007266"/>
    </source>
</evidence>
<feature type="transmembrane region" description="Helical" evidence="8">
    <location>
        <begin position="1352"/>
        <end position="1369"/>
    </location>
</feature>
<feature type="chain" id="PRO_5007299672" description="PLAT domain-containing protein" evidence="9">
    <location>
        <begin position="27"/>
        <end position="1989"/>
    </location>
</feature>
<name>A0A139WBT3_TRICA</name>
<comment type="caution">
    <text evidence="7">Lacks conserved residue(s) required for the propagation of feature annotation.</text>
</comment>
<dbReference type="InterPro" id="IPR013122">
    <property type="entry name" value="PKD1_2_channel"/>
</dbReference>
<feature type="transmembrane region" description="Helical" evidence="8">
    <location>
        <begin position="1609"/>
        <end position="1627"/>
    </location>
</feature>
<dbReference type="InterPro" id="IPR051223">
    <property type="entry name" value="Polycystin"/>
</dbReference>
<feature type="signal peptide" evidence="9">
    <location>
        <begin position="1"/>
        <end position="26"/>
    </location>
</feature>
<evidence type="ECO:0000256" key="5">
    <source>
        <dbReference type="ARBA" id="ARBA00022989"/>
    </source>
</evidence>
<keyword evidence="4 9" id="KW-0732">Signal</keyword>
<keyword evidence="3 8" id="KW-0812">Transmembrane</keyword>
<dbReference type="STRING" id="7070.A0A139WBT3"/>
<evidence type="ECO:0000313" key="11">
    <source>
        <dbReference type="EMBL" id="KYB25363.1"/>
    </source>
</evidence>
<feature type="transmembrane region" description="Helical" evidence="8">
    <location>
        <begin position="1690"/>
        <end position="1714"/>
    </location>
</feature>
<dbReference type="InterPro" id="IPR046791">
    <property type="entry name" value="Polycystin_dom"/>
</dbReference>
<evidence type="ECO:0000256" key="4">
    <source>
        <dbReference type="ARBA" id="ARBA00022729"/>
    </source>
</evidence>
<dbReference type="PANTHER" id="PTHR10877:SF183">
    <property type="entry name" value="AT14535P-RELATED"/>
    <property type="match status" value="1"/>
</dbReference>
<feature type="domain" description="PLAT" evidence="10">
    <location>
        <begin position="981"/>
        <end position="1100"/>
    </location>
</feature>
<feature type="transmembrane region" description="Helical" evidence="8">
    <location>
        <begin position="1176"/>
        <end position="1199"/>
    </location>
</feature>
<feature type="transmembrane region" description="Helical" evidence="8">
    <location>
        <begin position="1648"/>
        <end position="1670"/>
    </location>
</feature>
<evidence type="ECO:0000256" key="9">
    <source>
        <dbReference type="SAM" id="SignalP"/>
    </source>
</evidence>
<evidence type="ECO:0000256" key="2">
    <source>
        <dbReference type="ARBA" id="ARBA00007200"/>
    </source>
</evidence>
<reference evidence="11 12" key="1">
    <citation type="journal article" date="2008" name="Nature">
        <title>The genome of the model beetle and pest Tribolium castaneum.</title>
        <authorList>
            <consortium name="Tribolium Genome Sequencing Consortium"/>
            <person name="Richards S."/>
            <person name="Gibbs R.A."/>
            <person name="Weinstock G.M."/>
            <person name="Brown S.J."/>
            <person name="Denell R."/>
            <person name="Beeman R.W."/>
            <person name="Gibbs R."/>
            <person name="Beeman R.W."/>
            <person name="Brown S.J."/>
            <person name="Bucher G."/>
            <person name="Friedrich M."/>
            <person name="Grimmelikhuijzen C.J."/>
            <person name="Klingler M."/>
            <person name="Lorenzen M."/>
            <person name="Richards S."/>
            <person name="Roth S."/>
            <person name="Schroder R."/>
            <person name="Tautz D."/>
            <person name="Zdobnov E.M."/>
            <person name="Muzny D."/>
            <person name="Gibbs R.A."/>
            <person name="Weinstock G.M."/>
            <person name="Attaway T."/>
            <person name="Bell S."/>
            <person name="Buhay C.J."/>
            <person name="Chandrabose M.N."/>
            <person name="Chavez D."/>
            <person name="Clerk-Blankenburg K.P."/>
            <person name="Cree A."/>
            <person name="Dao M."/>
            <person name="Davis C."/>
            <person name="Chacko J."/>
            <person name="Dinh H."/>
            <person name="Dugan-Rocha S."/>
            <person name="Fowler G."/>
            <person name="Garner T.T."/>
            <person name="Garnes J."/>
            <person name="Gnirke A."/>
            <person name="Hawes A."/>
            <person name="Hernandez J."/>
            <person name="Hines S."/>
            <person name="Holder M."/>
            <person name="Hume J."/>
            <person name="Jhangiani S.N."/>
            <person name="Joshi V."/>
            <person name="Khan Z.M."/>
            <person name="Jackson L."/>
            <person name="Kovar C."/>
            <person name="Kowis A."/>
            <person name="Lee S."/>
            <person name="Lewis L.R."/>
            <person name="Margolis J."/>
            <person name="Morgan M."/>
            <person name="Nazareth L.V."/>
            <person name="Nguyen N."/>
            <person name="Okwuonu G."/>
            <person name="Parker D."/>
            <person name="Richards S."/>
            <person name="Ruiz S.J."/>
            <person name="Santibanez J."/>
            <person name="Savard J."/>
            <person name="Scherer S.E."/>
            <person name="Schneider B."/>
            <person name="Sodergren E."/>
            <person name="Tautz D."/>
            <person name="Vattahil S."/>
            <person name="Villasana D."/>
            <person name="White C.S."/>
            <person name="Wright R."/>
            <person name="Park Y."/>
            <person name="Beeman R.W."/>
            <person name="Lord J."/>
            <person name="Oppert B."/>
            <person name="Lorenzen M."/>
            <person name="Brown S."/>
            <person name="Wang L."/>
            <person name="Savard J."/>
            <person name="Tautz D."/>
            <person name="Richards S."/>
            <person name="Weinstock G."/>
            <person name="Gibbs R.A."/>
            <person name="Liu Y."/>
            <person name="Worley K."/>
            <person name="Weinstock G."/>
            <person name="Elsik C.G."/>
            <person name="Reese J.T."/>
            <person name="Elhaik E."/>
            <person name="Landan G."/>
            <person name="Graur D."/>
            <person name="Arensburger P."/>
            <person name="Atkinson P."/>
            <person name="Beeman R.W."/>
            <person name="Beidler J."/>
            <person name="Brown S.J."/>
            <person name="Demuth J.P."/>
            <person name="Drury D.W."/>
            <person name="Du Y.Z."/>
            <person name="Fujiwara H."/>
            <person name="Lorenzen M."/>
            <person name="Maselli V."/>
            <person name="Osanai M."/>
            <person name="Park Y."/>
            <person name="Robertson H.M."/>
            <person name="Tu Z."/>
            <person name="Wang J.J."/>
            <person name="Wang S."/>
            <person name="Richards S."/>
            <person name="Song H."/>
            <person name="Zhang L."/>
            <person name="Sodergren E."/>
            <person name="Werner D."/>
            <person name="Stanke M."/>
            <person name="Morgenstern B."/>
            <person name="Solovyev V."/>
            <person name="Kosarev P."/>
            <person name="Brown G."/>
            <person name="Chen H.C."/>
            <person name="Ermolaeva O."/>
            <person name="Hlavina W."/>
            <person name="Kapustin Y."/>
            <person name="Kiryutin B."/>
            <person name="Kitts P."/>
            <person name="Maglott D."/>
            <person name="Pruitt K."/>
            <person name="Sapojnikov V."/>
            <person name="Souvorov A."/>
            <person name="Mackey A.J."/>
            <person name="Waterhouse R.M."/>
            <person name="Wyder S."/>
            <person name="Zdobnov E.M."/>
            <person name="Zdobnov E.M."/>
            <person name="Wyder S."/>
            <person name="Kriventseva E.V."/>
            <person name="Kadowaki T."/>
            <person name="Bork P."/>
            <person name="Aranda M."/>
            <person name="Bao R."/>
            <person name="Beermann A."/>
            <person name="Berns N."/>
            <person name="Bolognesi R."/>
            <person name="Bonneton F."/>
            <person name="Bopp D."/>
            <person name="Brown S.J."/>
            <person name="Bucher G."/>
            <person name="Butts T."/>
            <person name="Chaumot A."/>
            <person name="Denell R.E."/>
            <person name="Ferrier D.E."/>
            <person name="Friedrich M."/>
            <person name="Gordon C.M."/>
            <person name="Jindra M."/>
            <person name="Klingler M."/>
            <person name="Lan Q."/>
            <person name="Lattorff H.M."/>
            <person name="Laudet V."/>
            <person name="von Levetsow C."/>
            <person name="Liu Z."/>
            <person name="Lutz R."/>
            <person name="Lynch J.A."/>
            <person name="da Fonseca R.N."/>
            <person name="Posnien N."/>
            <person name="Reuter R."/>
            <person name="Roth S."/>
            <person name="Savard J."/>
            <person name="Schinko J.B."/>
            <person name="Schmitt C."/>
            <person name="Schoppmeier M."/>
            <person name="Schroder R."/>
            <person name="Shippy T.D."/>
            <person name="Simonnet F."/>
            <person name="Marques-Souza H."/>
            <person name="Tautz D."/>
            <person name="Tomoyasu Y."/>
            <person name="Trauner J."/>
            <person name="Van der Zee M."/>
            <person name="Vervoort M."/>
            <person name="Wittkopp N."/>
            <person name="Wimmer E.A."/>
            <person name="Yang X."/>
            <person name="Jones A.K."/>
            <person name="Sattelle D.B."/>
            <person name="Ebert P.R."/>
            <person name="Nelson D."/>
            <person name="Scott J.G."/>
            <person name="Beeman R.W."/>
            <person name="Muthukrishnan S."/>
            <person name="Kramer K.J."/>
            <person name="Arakane Y."/>
            <person name="Beeman R.W."/>
            <person name="Zhu Q."/>
            <person name="Hogenkamp D."/>
            <person name="Dixit R."/>
            <person name="Oppert B."/>
            <person name="Jiang H."/>
            <person name="Zou Z."/>
            <person name="Marshall J."/>
            <person name="Elpidina E."/>
            <person name="Vinokurov K."/>
            <person name="Oppert C."/>
            <person name="Zou Z."/>
            <person name="Evans J."/>
            <person name="Lu Z."/>
            <person name="Zhao P."/>
            <person name="Sumathipala N."/>
            <person name="Altincicek B."/>
            <person name="Vilcinskas A."/>
            <person name="Williams M."/>
            <person name="Hultmark D."/>
            <person name="Hetru C."/>
            <person name="Jiang H."/>
            <person name="Grimmelikhuijzen C.J."/>
            <person name="Hauser F."/>
            <person name="Cazzamali G."/>
            <person name="Williamson M."/>
            <person name="Park Y."/>
            <person name="Li B."/>
            <person name="Tanaka Y."/>
            <person name="Predel R."/>
            <person name="Neupert S."/>
            <person name="Schachtner J."/>
            <person name="Verleyen P."/>
            <person name="Raible F."/>
            <person name="Bork P."/>
            <person name="Friedrich M."/>
            <person name="Walden K.K."/>
            <person name="Robertson H.M."/>
            <person name="Angeli S."/>
            <person name="Foret S."/>
            <person name="Bucher G."/>
            <person name="Schuetz S."/>
            <person name="Maleszka R."/>
            <person name="Wimmer E.A."/>
            <person name="Beeman R.W."/>
            <person name="Lorenzen M."/>
            <person name="Tomoyasu Y."/>
            <person name="Miller S.C."/>
            <person name="Grossmann D."/>
            <person name="Bucher G."/>
        </authorList>
    </citation>
    <scope>NUCLEOTIDE SEQUENCE [LARGE SCALE GENOMIC DNA]</scope>
    <source>
        <strain evidence="11 12">Georgia GA2</strain>
    </source>
</reference>
<evidence type="ECO:0000256" key="7">
    <source>
        <dbReference type="PROSITE-ProRule" id="PRU00152"/>
    </source>
</evidence>
<evidence type="ECO:0000256" key="6">
    <source>
        <dbReference type="ARBA" id="ARBA00023136"/>
    </source>
</evidence>
<keyword evidence="12" id="KW-1185">Reference proteome</keyword>
<feature type="transmembrane region" description="Helical" evidence="8">
    <location>
        <begin position="1137"/>
        <end position="1156"/>
    </location>
</feature>
<dbReference type="Gene3D" id="2.60.60.20">
    <property type="entry name" value="PLAT/LH2 domain"/>
    <property type="match status" value="1"/>
</dbReference>
<evidence type="ECO:0000259" key="10">
    <source>
        <dbReference type="PROSITE" id="PS50095"/>
    </source>
</evidence>
<feature type="transmembrane region" description="Helical" evidence="8">
    <location>
        <begin position="1257"/>
        <end position="1280"/>
    </location>
</feature>
<dbReference type="Proteomes" id="UP000007266">
    <property type="component" value="Linkage group 9"/>
</dbReference>
<evidence type="ECO:0000256" key="3">
    <source>
        <dbReference type="ARBA" id="ARBA00022692"/>
    </source>
</evidence>
<dbReference type="InterPro" id="IPR001024">
    <property type="entry name" value="PLAT/LH2_dom"/>
</dbReference>
<dbReference type="InParanoid" id="A0A139WBT3"/>
<dbReference type="Pfam" id="PF08016">
    <property type="entry name" value="PKD_channel"/>
    <property type="match status" value="1"/>
</dbReference>
<feature type="transmembrane region" description="Helical" evidence="8">
    <location>
        <begin position="941"/>
        <end position="963"/>
    </location>
</feature>
<dbReference type="SMART" id="SM00308">
    <property type="entry name" value="LH2"/>
    <property type="match status" value="1"/>
</dbReference>
<organism evidence="11 12">
    <name type="scientific">Tribolium castaneum</name>
    <name type="common">Red flour beetle</name>
    <dbReference type="NCBI Taxonomy" id="7070"/>
    <lineage>
        <taxon>Eukaryota</taxon>
        <taxon>Metazoa</taxon>
        <taxon>Ecdysozoa</taxon>
        <taxon>Arthropoda</taxon>
        <taxon>Hexapoda</taxon>
        <taxon>Insecta</taxon>
        <taxon>Pterygota</taxon>
        <taxon>Neoptera</taxon>
        <taxon>Endopterygota</taxon>
        <taxon>Coleoptera</taxon>
        <taxon>Polyphaga</taxon>
        <taxon>Cucujiformia</taxon>
        <taxon>Tenebrionidae</taxon>
        <taxon>Tenebrionidae incertae sedis</taxon>
        <taxon>Tribolium</taxon>
    </lineage>
</organism>
<feature type="transmembrane region" description="Helical" evidence="8">
    <location>
        <begin position="1765"/>
        <end position="1786"/>
    </location>
</feature>
<gene>
    <name evidence="11" type="primary">AUGUSTUS-3.0.2_34437</name>
    <name evidence="11" type="ORF">TcasGA2_TC034437</name>
</gene>
<dbReference type="OMA" id="CHIAIAY"/>
<protein>
    <recommendedName>
        <fullName evidence="10">PLAT domain-containing protein</fullName>
    </recommendedName>
</protein>
<dbReference type="GO" id="GO:0016020">
    <property type="term" value="C:membrane"/>
    <property type="evidence" value="ECO:0000318"/>
    <property type="project" value="GO_Central"/>
</dbReference>
<dbReference type="InterPro" id="IPR036392">
    <property type="entry name" value="PLAT/LH2_dom_sf"/>
</dbReference>
<dbReference type="GO" id="GO:0050982">
    <property type="term" value="P:detection of mechanical stimulus"/>
    <property type="evidence" value="ECO:0000318"/>
    <property type="project" value="GO_Central"/>
</dbReference>
<dbReference type="Pfam" id="PF20519">
    <property type="entry name" value="Polycystin_dom"/>
    <property type="match status" value="1"/>
</dbReference>
<keyword evidence="5 8" id="KW-1133">Transmembrane helix</keyword>
<reference evidence="11 12" key="2">
    <citation type="journal article" date="2010" name="Nucleic Acids Res.">
        <title>BeetleBase in 2010: revisions to provide comprehensive genomic information for Tribolium castaneum.</title>
        <authorList>
            <person name="Kim H.S."/>
            <person name="Murphy T."/>
            <person name="Xia J."/>
            <person name="Caragea D."/>
            <person name="Park Y."/>
            <person name="Beeman R.W."/>
            <person name="Lorenzen M.D."/>
            <person name="Butcher S."/>
            <person name="Manak J.R."/>
            <person name="Brown S.J."/>
        </authorList>
    </citation>
    <scope>GENOME REANNOTATION</scope>
    <source>
        <strain evidence="11 12">Georgia GA2</strain>
    </source>
</reference>
<sequence length="1989" mass="228526">MSNFAQLAVRCFLLCSALNLKNVAEGWKGDPRIHNCFWNWKIMERNPFPTDYAVHLSPRWNDYQERLNFPDMPFINYSYNWEMEQIDGNTVHKVDVSEWIDLLHNARMIIPAFALRPGKYQIYPNIKPLTPDVPKAIIKFCPILYYSKKPTILFAGGAHQIVPPQSELIVSAESSFDTNLRKRSYKDLAFEWSCKQKKSSFCKHLSVSTDNRLVIPAAHVLDGDVIQVSVKATTKDSGKGDIISSITSIKIIEQVKEDDYLWTIERKDKKPLDFDYEKSTQFGRNVSKFVIEASALRKGDYLVTVRLRESHPLKGYSQGELSFAGMPRISNCQISPPKGLTHHFFKVSCIQTNIYENNVYELYAVKKPNTGKLADADLVVSGTYPLVNHEEFQLPDSDTYEYILKIKSLGGATQQFKLKATITSEMKKYNDYNFKMALTYRYAKLGHNEVRKNILAENADKRKRGLHVLKAVIDDIVDRKFKSPGLKEFLTKLKFNVVEDMLAAPLDDLDQVLQMSNAVSKLVSDDAAPESDPLFSKFTTTFCKKMMDKHLEMVQNNDYPLDLVDKVSRMSSSITTCLETNTNPNYKAIKPLDDINITTEAAVIDEPILTENYENYVDFGDDYYKNLDYLKESTYNIINASAQAAKTMAFVAVAGEKFSETEGLKSKTVAAKDFGYELVKVQVKSHGVTVVPSPDFKDDKHSYDILLTSWWKDIMWWNPAKTRVSTEIASVQFWHSSCKQRVTKFEKPADIYFQVKNGTRFKPKLLEDTFVVPAGYHGLTGEPLDRSVKVRRIALPPFQAIDVQFAVSDVFDVVFTKFEFPTSEHFANATTIKPGGATSLRFVNDRKYAIWGYVGVLASKKVGSEGSLAYNSSYVVATCLRWIDKNNSWVFACRSGKHGNSSVVHCECNEFSVLAGYLRDYRSDLQKVEDAELELVLKSTLTIFITVVVTFGLYLFLMLFALIGKKYQVYFLPDNDRKSRFAYLVVIKTGIGRYASTSSNVTVRLVGTKMASMPHVLNYPDPKMRILQRNNREVFVLATSAHLGDITKIEIWFDCTGPNPDWYCRFIIVYDVQTTQQWYFNVRKRLAVTKGESYISLTPTPSGQEAPKRKYVPKFRIANHSWNLCQSELNFGYAKKLTAIFSSVFMTYLSALLLHGTPSLALKDGLDNCEFEVDSFTVLVGLLSALVAFTCHIAIAYCFRFSKVQFSRDKDYAKLSFHVTIICWLLLIVVMSVSISALVIMGFWVPPNHSLRWLTSSGIGVAAGAIVYETLFLFFLSILWNLRLEKGDIIEWGFKDIWKNVEYQRGFLHRKFGDFILRPYFLHLYQPLDPKRITQKQVVVERRRNVISELEDLVMFGIYVVILYVVVWSNKDRLIIGSKETMQDLMAGNHTRTLAFRNAGTPLAFYDFLNETLVPVIQPTRWYGNYVVAEPGLMLDMNNKIIGIARLRQHRLKKELCDPPEILAFLNLTCEPEITWWRQEHRPYGYGWGNFSSYFVFDRLQQIWRYSGAINTGTFPSIGEISSYTGGGYVGYLGRTLYNTYANFRRFFQKVWIDHGSRCIFIEFLTYNTNYNVFNAIRLMYEHSASGYSVNTVEVNAVRMLFVNRELESITVIVFFMFVAWVGVLFFKQSVGVIRKGKSFYKDVWFMVDCVIILMSVACTVLFVVRMKMIGRYLDHLDKLKHNEFSNYFFLFYLEDFLQVFAASLVCIATVRLWKFLRFGLFFRMMECTIWKSLGPLLSFSVAFICLLSAFALPLVLLRGSEIPILNRIITVVRPMFIMALSAGEFPLKEFIRNRSSAFYIVLYGLIVKIVFLIYIMIIMMAYSTVQMEFSNELEVYTIKNYVQERFNYFPKYLKYKYKRLRSGQTAHRQVEPKPDKFLYDNSFSVVTSRMMTMKYIVRCVFRNMVRRESAGLADGDVRLMLGVSRRFLVKAPPKEVEVFFKGRVSGKKISLIDERKVGKIASVVSALLAQRGPEEAQHFARKLLVGEQ</sequence>
<dbReference type="PROSITE" id="PS50095">
    <property type="entry name" value="PLAT"/>
    <property type="match status" value="1"/>
</dbReference>
<evidence type="ECO:0000256" key="8">
    <source>
        <dbReference type="SAM" id="Phobius"/>
    </source>
</evidence>
<dbReference type="Pfam" id="PF01477">
    <property type="entry name" value="PLAT"/>
    <property type="match status" value="1"/>
</dbReference>
<dbReference type="EMBL" id="KQ971372">
    <property type="protein sequence ID" value="KYB25363.1"/>
    <property type="molecule type" value="Genomic_DNA"/>
</dbReference>
<feature type="transmembrane region" description="Helical" evidence="8">
    <location>
        <begin position="1734"/>
        <end position="1753"/>
    </location>
</feature>
<dbReference type="eggNOG" id="KOG3599">
    <property type="taxonomic scope" value="Eukaryota"/>
</dbReference>
<keyword evidence="6 8" id="KW-0472">Membrane</keyword>
<comment type="similarity">
    <text evidence="2">Belongs to the polycystin family.</text>
</comment>
<dbReference type="FunFam" id="2.60.60.20:FF:000025">
    <property type="entry name" value="Predicted protein"/>
    <property type="match status" value="1"/>
</dbReference>
<evidence type="ECO:0000256" key="1">
    <source>
        <dbReference type="ARBA" id="ARBA00004141"/>
    </source>
</evidence>
<feature type="transmembrane region" description="Helical" evidence="8">
    <location>
        <begin position="1219"/>
        <end position="1245"/>
    </location>
</feature>
<accession>A0A139WBT3</accession>